<dbReference type="EC" id="2.3.2.2" evidence="9"/>
<dbReference type="Proteomes" id="UP001595906">
    <property type="component" value="Unassembled WGS sequence"/>
</dbReference>
<sequence length="587" mass="63095">MKKIVSLIIICICQLSLFAQPKKINQDLSGLKNLTGIQLVGAGKMIDPYHYTIEKTALFSKASVSCAHPLASMVGAAMMQQGGNAFDAVIATQLTLAVVYPGAGNIGGGGFLVGHTPAGKNITIDYRETAPKKGYRDMYLDSAGKVIPNLSVLGHLASGVPGTIAGLFATLPYAKLPMKTLIQPAIDIAEFGFVISEREAAGLNATRESFIKNSTMSTAFVKEGKWKAGDTLVQKELAETLKRIRDFGQKGFYEGKTADLIVAEMQRGKGIVSKEDLKNYKAKARAALAFNYKDYSIIGMPPPSSGGIIVLQMMKMIEQKPLSAYGFQSTKAVQLMVEVERRAYADRAAHLGDPDFWKVPIKTLADNTYLKNRMADYDSTKATPSTAIKAGTIHESDETTHISVMDAAGNMVSVTTTLNGGYGSRTVVGGAGFLMNNEMDDFSVKPGVPNMYGAIGGEANAIQPNKRMLSSMTPTLVLKQGKPYIVCGTPGGTTIPTSVFQTLVNFLEFNMSAEDAVNKPKFHHQWLPDEVAVETGFPTKIISELQAMGYKITQRTAIGKTEAIRILPNGKLETAADKRGDDSVAGF</sequence>
<dbReference type="InterPro" id="IPR043137">
    <property type="entry name" value="GGT_ssub_C"/>
</dbReference>
<keyword evidence="10" id="KW-0732">Signal</keyword>
<evidence type="ECO:0000256" key="6">
    <source>
        <dbReference type="ARBA" id="ARBA00023145"/>
    </source>
</evidence>
<feature type="chain" id="PRO_5046359549" description="Glutathione hydrolase proenzyme" evidence="10">
    <location>
        <begin position="20"/>
        <end position="587"/>
    </location>
</feature>
<comment type="similarity">
    <text evidence="3 9">Belongs to the gamma-glutamyltransferase family.</text>
</comment>
<dbReference type="SUPFAM" id="SSF56235">
    <property type="entry name" value="N-terminal nucleophile aminohydrolases (Ntn hydrolases)"/>
    <property type="match status" value="1"/>
</dbReference>
<keyword evidence="7 9" id="KW-0012">Acyltransferase</keyword>
<protein>
    <recommendedName>
        <fullName evidence="9">Glutathione hydrolase proenzyme</fullName>
        <ecNumber evidence="9">2.3.2.2</ecNumber>
        <ecNumber evidence="9">3.4.19.13</ecNumber>
    </recommendedName>
    <component>
        <recommendedName>
            <fullName evidence="9">Glutathione hydrolase large chain</fullName>
        </recommendedName>
    </component>
    <component>
        <recommendedName>
            <fullName evidence="9">Glutathione hydrolase small chain</fullName>
        </recommendedName>
    </component>
</protein>
<organism evidence="11 12">
    <name type="scientific">Parasediminibacterium paludis</name>
    <dbReference type="NCBI Taxonomy" id="908966"/>
    <lineage>
        <taxon>Bacteria</taxon>
        <taxon>Pseudomonadati</taxon>
        <taxon>Bacteroidota</taxon>
        <taxon>Chitinophagia</taxon>
        <taxon>Chitinophagales</taxon>
        <taxon>Chitinophagaceae</taxon>
        <taxon>Parasediminibacterium</taxon>
    </lineage>
</organism>
<feature type="signal peptide" evidence="10">
    <location>
        <begin position="1"/>
        <end position="19"/>
    </location>
</feature>
<keyword evidence="5 9" id="KW-0378">Hydrolase</keyword>
<evidence type="ECO:0000256" key="5">
    <source>
        <dbReference type="ARBA" id="ARBA00022801"/>
    </source>
</evidence>
<proteinExistence type="inferred from homology"/>
<evidence type="ECO:0000313" key="12">
    <source>
        <dbReference type="Proteomes" id="UP001595906"/>
    </source>
</evidence>
<gene>
    <name evidence="11" type="primary">ggt</name>
    <name evidence="11" type="ORF">ACFOW1_03240</name>
</gene>
<dbReference type="Gene3D" id="1.10.246.130">
    <property type="match status" value="1"/>
</dbReference>
<comment type="catalytic activity">
    <reaction evidence="1 9">
        <text>an S-substituted glutathione + H2O = an S-substituted L-cysteinylglycine + L-glutamate</text>
        <dbReference type="Rhea" id="RHEA:59468"/>
        <dbReference type="ChEBI" id="CHEBI:15377"/>
        <dbReference type="ChEBI" id="CHEBI:29985"/>
        <dbReference type="ChEBI" id="CHEBI:90779"/>
        <dbReference type="ChEBI" id="CHEBI:143103"/>
        <dbReference type="EC" id="3.4.19.13"/>
    </reaction>
</comment>
<evidence type="ECO:0000256" key="2">
    <source>
        <dbReference type="ARBA" id="ARBA00001089"/>
    </source>
</evidence>
<evidence type="ECO:0000256" key="9">
    <source>
        <dbReference type="RuleBase" id="RU368036"/>
    </source>
</evidence>
<dbReference type="RefSeq" id="WP_379012276.1">
    <property type="nucleotide sequence ID" value="NZ_JBHSDC010000002.1"/>
</dbReference>
<comment type="catalytic activity">
    <reaction evidence="8 9">
        <text>an N-terminal (5-L-glutamyl)-[peptide] + an alpha-amino acid = 5-L-glutamyl amino acid + an N-terminal L-alpha-aminoacyl-[peptide]</text>
        <dbReference type="Rhea" id="RHEA:23904"/>
        <dbReference type="Rhea" id="RHEA-COMP:9780"/>
        <dbReference type="Rhea" id="RHEA-COMP:9795"/>
        <dbReference type="ChEBI" id="CHEBI:77644"/>
        <dbReference type="ChEBI" id="CHEBI:78597"/>
        <dbReference type="ChEBI" id="CHEBI:78599"/>
        <dbReference type="ChEBI" id="CHEBI:78608"/>
        <dbReference type="EC" id="2.3.2.2"/>
    </reaction>
</comment>
<evidence type="ECO:0000256" key="4">
    <source>
        <dbReference type="ARBA" id="ARBA00022679"/>
    </source>
</evidence>
<keyword evidence="9" id="KW-0317">Glutathione biosynthesis</keyword>
<reference evidence="12" key="1">
    <citation type="journal article" date="2019" name="Int. J. Syst. Evol. Microbiol.">
        <title>The Global Catalogue of Microorganisms (GCM) 10K type strain sequencing project: providing services to taxonomists for standard genome sequencing and annotation.</title>
        <authorList>
            <consortium name="The Broad Institute Genomics Platform"/>
            <consortium name="The Broad Institute Genome Sequencing Center for Infectious Disease"/>
            <person name="Wu L."/>
            <person name="Ma J."/>
        </authorList>
    </citation>
    <scope>NUCLEOTIDE SEQUENCE [LARGE SCALE GENOMIC DNA]</scope>
    <source>
        <strain evidence="12">CECT 8010</strain>
    </source>
</reference>
<evidence type="ECO:0000313" key="11">
    <source>
        <dbReference type="EMBL" id="MFC4230891.1"/>
    </source>
</evidence>
<dbReference type="PANTHER" id="PTHR43199:SF1">
    <property type="entry name" value="GLUTATHIONE HYDROLASE PROENZYME"/>
    <property type="match status" value="1"/>
</dbReference>
<dbReference type="EMBL" id="JBHSDC010000002">
    <property type="protein sequence ID" value="MFC4230891.1"/>
    <property type="molecule type" value="Genomic_DNA"/>
</dbReference>
<dbReference type="PROSITE" id="PS00462">
    <property type="entry name" value="G_GLU_TRANSPEPTIDASE"/>
    <property type="match status" value="1"/>
</dbReference>
<dbReference type="InterPro" id="IPR000101">
    <property type="entry name" value="GGT_peptidase"/>
</dbReference>
<dbReference type="InterPro" id="IPR051792">
    <property type="entry name" value="GGT_bact"/>
</dbReference>
<dbReference type="PRINTS" id="PR01210">
    <property type="entry name" value="GGTRANSPTASE"/>
</dbReference>
<dbReference type="PANTHER" id="PTHR43199">
    <property type="entry name" value="GLUTATHIONE HYDROLASE"/>
    <property type="match status" value="1"/>
</dbReference>
<dbReference type="NCBIfam" id="TIGR00066">
    <property type="entry name" value="g_glut_trans"/>
    <property type="match status" value="1"/>
</dbReference>
<evidence type="ECO:0000256" key="1">
    <source>
        <dbReference type="ARBA" id="ARBA00001049"/>
    </source>
</evidence>
<comment type="catalytic activity">
    <reaction evidence="2 9">
        <text>glutathione + H2O = L-cysteinylglycine + L-glutamate</text>
        <dbReference type="Rhea" id="RHEA:28807"/>
        <dbReference type="ChEBI" id="CHEBI:15377"/>
        <dbReference type="ChEBI" id="CHEBI:29985"/>
        <dbReference type="ChEBI" id="CHEBI:57925"/>
        <dbReference type="ChEBI" id="CHEBI:61694"/>
        <dbReference type="EC" id="3.4.19.13"/>
    </reaction>
</comment>
<dbReference type="InterPro" id="IPR055262">
    <property type="entry name" value="GGT_CS"/>
</dbReference>
<evidence type="ECO:0000256" key="10">
    <source>
        <dbReference type="SAM" id="SignalP"/>
    </source>
</evidence>
<dbReference type="EC" id="3.4.19.13" evidence="9"/>
<dbReference type="GO" id="GO:0103068">
    <property type="term" value="F:leukotriene C4 gamma-glutamyl transferase activity"/>
    <property type="evidence" value="ECO:0007669"/>
    <property type="project" value="UniProtKB-EC"/>
</dbReference>
<dbReference type="InterPro" id="IPR029055">
    <property type="entry name" value="Ntn_hydrolases_N"/>
</dbReference>
<dbReference type="Pfam" id="PF01019">
    <property type="entry name" value="G_glu_transpept"/>
    <property type="match status" value="1"/>
</dbReference>
<comment type="PTM">
    <text evidence="9">Cleaved by autocatalysis into a large and a small subunit.</text>
</comment>
<evidence type="ECO:0000256" key="8">
    <source>
        <dbReference type="ARBA" id="ARBA00047417"/>
    </source>
</evidence>
<dbReference type="InterPro" id="IPR043138">
    <property type="entry name" value="GGT_lsub"/>
</dbReference>
<dbReference type="Gene3D" id="3.60.20.40">
    <property type="match status" value="1"/>
</dbReference>
<comment type="subunit">
    <text evidence="9">This enzyme consists of two polypeptide chains, which are synthesized in precursor form from a single polypeptide.</text>
</comment>
<comment type="pathway">
    <text evidence="9">Sulfur metabolism; glutathione metabolism.</text>
</comment>
<evidence type="ECO:0000256" key="7">
    <source>
        <dbReference type="ARBA" id="ARBA00023315"/>
    </source>
</evidence>
<comment type="caution">
    <text evidence="11">The sequence shown here is derived from an EMBL/GenBank/DDBJ whole genome shotgun (WGS) entry which is preliminary data.</text>
</comment>
<keyword evidence="6 9" id="KW-0865">Zymogen</keyword>
<name>A0ABV8PW40_9BACT</name>
<accession>A0ABV8PW40</accession>
<keyword evidence="12" id="KW-1185">Reference proteome</keyword>
<keyword evidence="4 9" id="KW-0808">Transferase</keyword>
<evidence type="ECO:0000256" key="3">
    <source>
        <dbReference type="ARBA" id="ARBA00009381"/>
    </source>
</evidence>